<reference evidence="4 5" key="1">
    <citation type="submission" date="2013-08" db="EMBL/GenBank/DDBJ databases">
        <authorList>
            <person name="Durkin A.S."/>
            <person name="Haft D.R."/>
            <person name="McCorrison J."/>
            <person name="Torralba M."/>
            <person name="Gillis M."/>
            <person name="Haft D.H."/>
            <person name="Methe B."/>
            <person name="Sutton G."/>
            <person name="Nelson K.E."/>
        </authorList>
    </citation>
    <scope>NUCLEOTIDE SEQUENCE [LARGE SCALE GENOMIC DNA]</scope>
    <source>
        <strain evidence="3 5">ATCC 35536</strain>
        <strain evidence="2 4">VPI DR56BR1116</strain>
    </source>
</reference>
<name>U2KZE0_TRESO</name>
<proteinExistence type="predicted"/>
<dbReference type="AlphaFoldDB" id="U2KZE0"/>
<protein>
    <submittedName>
        <fullName evidence="2 3">Lipoprotein</fullName>
    </submittedName>
</protein>
<keyword evidence="2" id="KW-0449">Lipoprotein</keyword>
<organism evidence="2 4">
    <name type="scientific">Treponema socranskii subsp. socranskii VPI DR56BR1116 = ATCC 35536</name>
    <dbReference type="NCBI Taxonomy" id="1125725"/>
    <lineage>
        <taxon>Bacteria</taxon>
        <taxon>Pseudomonadati</taxon>
        <taxon>Spirochaetota</taxon>
        <taxon>Spirochaetia</taxon>
        <taxon>Spirochaetales</taxon>
        <taxon>Treponemataceae</taxon>
        <taxon>Treponema</taxon>
    </lineage>
</organism>
<accession>U2KZE0</accession>
<evidence type="ECO:0000313" key="2">
    <source>
        <dbReference type="EMBL" id="ERF60421.1"/>
    </source>
</evidence>
<dbReference type="Proteomes" id="UP000016412">
    <property type="component" value="Unassembled WGS sequence"/>
</dbReference>
<dbReference type="RefSeq" id="WP_021330819.1">
    <property type="nucleotide sequence ID" value="NZ_AUZJ01000043.1"/>
</dbReference>
<feature type="transmembrane region" description="Helical" evidence="1">
    <location>
        <begin position="64"/>
        <end position="83"/>
    </location>
</feature>
<comment type="caution">
    <text evidence="2">The sequence shown here is derived from an EMBL/GenBank/DDBJ whole genome shotgun (WGS) entry which is preliminary data.</text>
</comment>
<keyword evidence="1" id="KW-0472">Membrane</keyword>
<dbReference type="EMBL" id="AVQI01000084">
    <property type="protein sequence ID" value="ERJ97662.1"/>
    <property type="molecule type" value="Genomic_DNA"/>
</dbReference>
<evidence type="ECO:0000313" key="3">
    <source>
        <dbReference type="EMBL" id="ERJ97662.1"/>
    </source>
</evidence>
<evidence type="ECO:0000313" key="5">
    <source>
        <dbReference type="Proteomes" id="UP000016646"/>
    </source>
</evidence>
<dbReference type="PROSITE" id="PS51257">
    <property type="entry name" value="PROKAR_LIPOPROTEIN"/>
    <property type="match status" value="1"/>
</dbReference>
<feature type="transmembrane region" description="Helical" evidence="1">
    <location>
        <begin position="89"/>
        <end position="113"/>
    </location>
</feature>
<dbReference type="Proteomes" id="UP000016646">
    <property type="component" value="Unassembled WGS sequence"/>
</dbReference>
<sequence>MKSKPFVSVLLFSLPLVFTGCSSFSGEKLGAVYVIFLWIGGAAGYLISDFIWSGDDAGNEYTPAWEVIAWFAFTALGIVLGYVKPFFLFSGFLISVMTPVAGMTVIMFIVRILRKRRQG</sequence>
<keyword evidence="5" id="KW-1185">Reference proteome</keyword>
<dbReference type="STRING" id="1125725.HMPREF1325_2639"/>
<feature type="transmembrane region" description="Helical" evidence="1">
    <location>
        <begin position="33"/>
        <end position="52"/>
    </location>
</feature>
<evidence type="ECO:0000313" key="4">
    <source>
        <dbReference type="Proteomes" id="UP000016412"/>
    </source>
</evidence>
<dbReference type="PATRIC" id="fig|1125725.3.peg.1813"/>
<dbReference type="EMBL" id="AUZJ01000043">
    <property type="protein sequence ID" value="ERF60421.1"/>
    <property type="molecule type" value="Genomic_DNA"/>
</dbReference>
<keyword evidence="1" id="KW-0812">Transmembrane</keyword>
<evidence type="ECO:0000256" key="1">
    <source>
        <dbReference type="SAM" id="Phobius"/>
    </source>
</evidence>
<keyword evidence="1" id="KW-1133">Transmembrane helix</keyword>
<gene>
    <name evidence="3" type="ORF">HMPREF0860_0425</name>
    <name evidence="2" type="ORF">HMPREF1325_2639</name>
</gene>